<dbReference type="SUPFAM" id="SSF55594">
    <property type="entry name" value="HPr-like"/>
    <property type="match status" value="1"/>
</dbReference>
<evidence type="ECO:0000313" key="7">
    <source>
        <dbReference type="Proteomes" id="UP000254808"/>
    </source>
</evidence>
<dbReference type="InterPro" id="IPR001020">
    <property type="entry name" value="PTS_HPr_His_P_site"/>
</dbReference>
<keyword evidence="3" id="KW-0963">Cytoplasm</keyword>
<dbReference type="Pfam" id="PF00381">
    <property type="entry name" value="PTS-HPr"/>
    <property type="match status" value="1"/>
</dbReference>
<dbReference type="PRINTS" id="PR00107">
    <property type="entry name" value="PHOSPHOCPHPR"/>
</dbReference>
<accession>A0A345UNA1</accession>
<reference evidence="6 7" key="1">
    <citation type="submission" date="2018-03" db="EMBL/GenBank/DDBJ databases">
        <title>Phenotypic and genomic properties of Cyclonatronum proteinivorum gen. nov., sp. nov., a haloalkaliphilic bacteroidete from soda lakes possessing Na+-translocating rhodopsin.</title>
        <authorList>
            <person name="Toshchakov S.V."/>
            <person name="Korzhenkov A."/>
            <person name="Samarov N.I."/>
            <person name="Kublanov I.V."/>
            <person name="Muntyan M.S."/>
            <person name="Sorokin D.Y."/>
        </authorList>
    </citation>
    <scope>NUCLEOTIDE SEQUENCE [LARGE SCALE GENOMIC DNA]</scope>
    <source>
        <strain evidence="6 7">Omega</strain>
    </source>
</reference>
<dbReference type="EMBL" id="CP027806">
    <property type="protein sequence ID" value="AXJ01953.1"/>
    <property type="molecule type" value="Genomic_DNA"/>
</dbReference>
<dbReference type="GO" id="GO:0005737">
    <property type="term" value="C:cytoplasm"/>
    <property type="evidence" value="ECO:0007669"/>
    <property type="project" value="UniProtKB-SubCell"/>
</dbReference>
<protein>
    <submittedName>
        <fullName evidence="6">Phosphocarrier protein</fullName>
    </submittedName>
</protein>
<dbReference type="CDD" id="cd00367">
    <property type="entry name" value="PTS-HPr_like"/>
    <property type="match status" value="1"/>
</dbReference>
<comment type="subcellular location">
    <subcellularLocation>
        <location evidence="1">Cytoplasm</location>
    </subcellularLocation>
</comment>
<name>A0A345UNA1_9BACT</name>
<dbReference type="PROSITE" id="PS51350">
    <property type="entry name" value="PTS_HPR_DOM"/>
    <property type="match status" value="1"/>
</dbReference>
<evidence type="ECO:0000259" key="5">
    <source>
        <dbReference type="PROSITE" id="PS51350"/>
    </source>
</evidence>
<sequence>MLKKKVTVINASGIHARPASMLVKTAAKYQSEFHIHSHGYRINAKSILGVLTLAAECGAELLLEFNGEDEQEACEAIVRLFEEGFGMMEEDD</sequence>
<feature type="domain" description="HPr" evidence="5">
    <location>
        <begin position="1"/>
        <end position="88"/>
    </location>
</feature>
<evidence type="ECO:0000256" key="2">
    <source>
        <dbReference type="ARBA" id="ARBA00010736"/>
    </source>
</evidence>
<dbReference type="OrthoDB" id="9809047at2"/>
<dbReference type="AlphaFoldDB" id="A0A345UNA1"/>
<dbReference type="KEGG" id="cprv:CYPRO_2712"/>
<dbReference type="InterPro" id="IPR050399">
    <property type="entry name" value="HPr"/>
</dbReference>
<evidence type="ECO:0000256" key="4">
    <source>
        <dbReference type="ARBA" id="ARBA00022683"/>
    </source>
</evidence>
<dbReference type="Gene3D" id="3.30.1340.10">
    <property type="entry name" value="HPr-like"/>
    <property type="match status" value="1"/>
</dbReference>
<dbReference type="InterPro" id="IPR000032">
    <property type="entry name" value="HPr-like"/>
</dbReference>
<dbReference type="NCBIfam" id="TIGR01003">
    <property type="entry name" value="PTS_HPr_family"/>
    <property type="match status" value="1"/>
</dbReference>
<gene>
    <name evidence="6" type="ORF">CYPRO_2712</name>
</gene>
<dbReference type="Proteomes" id="UP000254808">
    <property type="component" value="Chromosome"/>
</dbReference>
<dbReference type="RefSeq" id="WP_114985808.1">
    <property type="nucleotide sequence ID" value="NZ_CP027806.1"/>
</dbReference>
<dbReference type="PANTHER" id="PTHR33705:SF2">
    <property type="entry name" value="PHOSPHOCARRIER PROTEIN NPR"/>
    <property type="match status" value="1"/>
</dbReference>
<comment type="similarity">
    <text evidence="2">Belongs to the HPr family.</text>
</comment>
<dbReference type="PROSITE" id="PS00369">
    <property type="entry name" value="PTS_HPR_HIS"/>
    <property type="match status" value="1"/>
</dbReference>
<dbReference type="PANTHER" id="PTHR33705">
    <property type="entry name" value="PHOSPHOCARRIER PROTEIN HPR"/>
    <property type="match status" value="1"/>
</dbReference>
<dbReference type="GO" id="GO:0009401">
    <property type="term" value="P:phosphoenolpyruvate-dependent sugar phosphotransferase system"/>
    <property type="evidence" value="ECO:0007669"/>
    <property type="project" value="UniProtKB-KW"/>
</dbReference>
<evidence type="ECO:0000256" key="1">
    <source>
        <dbReference type="ARBA" id="ARBA00004496"/>
    </source>
</evidence>
<evidence type="ECO:0000256" key="3">
    <source>
        <dbReference type="ARBA" id="ARBA00022490"/>
    </source>
</evidence>
<keyword evidence="4" id="KW-0598">Phosphotransferase system</keyword>
<evidence type="ECO:0000313" key="6">
    <source>
        <dbReference type="EMBL" id="AXJ01953.1"/>
    </source>
</evidence>
<dbReference type="InterPro" id="IPR035895">
    <property type="entry name" value="HPr-like_sf"/>
</dbReference>
<keyword evidence="7" id="KW-1185">Reference proteome</keyword>
<organism evidence="6 7">
    <name type="scientific">Cyclonatronum proteinivorum</name>
    <dbReference type="NCBI Taxonomy" id="1457365"/>
    <lineage>
        <taxon>Bacteria</taxon>
        <taxon>Pseudomonadati</taxon>
        <taxon>Balneolota</taxon>
        <taxon>Balneolia</taxon>
        <taxon>Balneolales</taxon>
        <taxon>Cyclonatronaceae</taxon>
        <taxon>Cyclonatronum</taxon>
    </lineage>
</organism>
<proteinExistence type="inferred from homology"/>